<gene>
    <name evidence="2" type="ORF">RchiOBHm_Chr7g0208611</name>
</gene>
<dbReference type="AlphaFoldDB" id="A0A2P6P9R0"/>
<proteinExistence type="predicted"/>
<dbReference type="Proteomes" id="UP000238479">
    <property type="component" value="Chromosome 7"/>
</dbReference>
<evidence type="ECO:0000313" key="2">
    <source>
        <dbReference type="EMBL" id="PRQ18671.1"/>
    </source>
</evidence>
<reference evidence="2 3" key="1">
    <citation type="journal article" date="2018" name="Nat. Genet.">
        <title>The Rosa genome provides new insights in the design of modern roses.</title>
        <authorList>
            <person name="Bendahmane M."/>
        </authorList>
    </citation>
    <scope>NUCLEOTIDE SEQUENCE [LARGE SCALE GENOMIC DNA]</scope>
    <source>
        <strain evidence="3">cv. Old Blush</strain>
    </source>
</reference>
<evidence type="ECO:0000313" key="3">
    <source>
        <dbReference type="Proteomes" id="UP000238479"/>
    </source>
</evidence>
<keyword evidence="1" id="KW-0472">Membrane</keyword>
<accession>A0A2P6P9R0</accession>
<keyword evidence="1" id="KW-1133">Transmembrane helix</keyword>
<organism evidence="2 3">
    <name type="scientific">Rosa chinensis</name>
    <name type="common">China rose</name>
    <dbReference type="NCBI Taxonomy" id="74649"/>
    <lineage>
        <taxon>Eukaryota</taxon>
        <taxon>Viridiplantae</taxon>
        <taxon>Streptophyta</taxon>
        <taxon>Embryophyta</taxon>
        <taxon>Tracheophyta</taxon>
        <taxon>Spermatophyta</taxon>
        <taxon>Magnoliopsida</taxon>
        <taxon>eudicotyledons</taxon>
        <taxon>Gunneridae</taxon>
        <taxon>Pentapetalae</taxon>
        <taxon>rosids</taxon>
        <taxon>fabids</taxon>
        <taxon>Rosales</taxon>
        <taxon>Rosaceae</taxon>
        <taxon>Rosoideae</taxon>
        <taxon>Rosoideae incertae sedis</taxon>
        <taxon>Rosa</taxon>
    </lineage>
</organism>
<protein>
    <submittedName>
        <fullName evidence="2">Uncharacterized protein</fullName>
    </submittedName>
</protein>
<keyword evidence="1" id="KW-0812">Transmembrane</keyword>
<keyword evidence="3" id="KW-1185">Reference proteome</keyword>
<dbReference type="EMBL" id="PDCK01000045">
    <property type="protein sequence ID" value="PRQ18671.1"/>
    <property type="molecule type" value="Genomic_DNA"/>
</dbReference>
<comment type="caution">
    <text evidence="2">The sequence shown here is derived from an EMBL/GenBank/DDBJ whole genome shotgun (WGS) entry which is preliminary data.</text>
</comment>
<name>A0A2P6P9R0_ROSCH</name>
<evidence type="ECO:0000256" key="1">
    <source>
        <dbReference type="SAM" id="Phobius"/>
    </source>
</evidence>
<sequence>MFSLYTFHFYFFHFITQPRALVSHCLTSSHNPISFQFLSLPFALSFFTGLSVFSSSSTIRDHQGDRQGLG</sequence>
<dbReference type="Gramene" id="PRQ18671">
    <property type="protein sequence ID" value="PRQ18671"/>
    <property type="gene ID" value="RchiOBHm_Chr7g0208611"/>
</dbReference>
<feature type="transmembrane region" description="Helical" evidence="1">
    <location>
        <begin position="33"/>
        <end position="53"/>
    </location>
</feature>